<dbReference type="SUPFAM" id="SSF55785">
    <property type="entry name" value="PYP-like sensor domain (PAS domain)"/>
    <property type="match status" value="1"/>
</dbReference>
<feature type="domain" description="PAS" evidence="1">
    <location>
        <begin position="8"/>
        <end position="73"/>
    </location>
</feature>
<protein>
    <recommendedName>
        <fullName evidence="1">PAS domain-containing protein</fullName>
    </recommendedName>
</protein>
<dbReference type="InterPro" id="IPR035965">
    <property type="entry name" value="PAS-like_dom_sf"/>
</dbReference>
<dbReference type="Gene3D" id="3.30.450.20">
    <property type="entry name" value="PAS domain"/>
    <property type="match status" value="1"/>
</dbReference>
<sequence>MELDLKKSEERWKLALRGNNDGIWDWNIKTNECFYSTRCQEILGYTETEIFNHVDDWKNRMYPDDINLVIQSI</sequence>
<keyword evidence="3" id="KW-1185">Reference proteome</keyword>
<evidence type="ECO:0000259" key="1">
    <source>
        <dbReference type="PROSITE" id="PS50112"/>
    </source>
</evidence>
<dbReference type="CDD" id="cd00130">
    <property type="entry name" value="PAS"/>
    <property type="match status" value="1"/>
</dbReference>
<comment type="caution">
    <text evidence="2">The sequence shown here is derived from an EMBL/GenBank/DDBJ whole genome shotgun (WGS) entry which is preliminary data.</text>
</comment>
<dbReference type="OrthoDB" id="9808408at2"/>
<proteinExistence type="predicted"/>
<organism evidence="2 3">
    <name type="scientific">Okeania hirsuta</name>
    <dbReference type="NCBI Taxonomy" id="1458930"/>
    <lineage>
        <taxon>Bacteria</taxon>
        <taxon>Bacillati</taxon>
        <taxon>Cyanobacteriota</taxon>
        <taxon>Cyanophyceae</taxon>
        <taxon>Oscillatoriophycideae</taxon>
        <taxon>Oscillatoriales</taxon>
        <taxon>Microcoleaceae</taxon>
        <taxon>Okeania</taxon>
    </lineage>
</organism>
<dbReference type="PROSITE" id="PS50112">
    <property type="entry name" value="PAS"/>
    <property type="match status" value="1"/>
</dbReference>
<reference evidence="2 3" key="1">
    <citation type="journal article" date="2018" name="ACS Chem. Biol.">
        <title>Ketoreductase domain dysfunction expands chemodiversity: malyngamide biosynthesis in the cyanobacterium Okeania hirsuta.</title>
        <authorList>
            <person name="Moss N.A."/>
            <person name="Leao T."/>
            <person name="Rankin M."/>
            <person name="McCullough T.M."/>
            <person name="Qu P."/>
            <person name="Korobeynikov A."/>
            <person name="Smith J.L."/>
            <person name="Gerwick L."/>
            <person name="Gerwick W.H."/>
        </authorList>
    </citation>
    <scope>NUCLEOTIDE SEQUENCE [LARGE SCALE GENOMIC DNA]</scope>
    <source>
        <strain evidence="2 3">PAB10Feb10-1</strain>
    </source>
</reference>
<gene>
    <name evidence="2" type="ORF">D5R40_27380</name>
</gene>
<dbReference type="AlphaFoldDB" id="A0A3N6PHA0"/>
<name>A0A3N6PHA0_9CYAN</name>
<evidence type="ECO:0000313" key="2">
    <source>
        <dbReference type="EMBL" id="RQH27498.1"/>
    </source>
</evidence>
<evidence type="ECO:0000313" key="3">
    <source>
        <dbReference type="Proteomes" id="UP000269154"/>
    </source>
</evidence>
<dbReference type="EMBL" id="RCBY01000249">
    <property type="protein sequence ID" value="RQH27498.1"/>
    <property type="molecule type" value="Genomic_DNA"/>
</dbReference>
<dbReference type="InterPro" id="IPR013655">
    <property type="entry name" value="PAS_fold_3"/>
</dbReference>
<dbReference type="Pfam" id="PF08447">
    <property type="entry name" value="PAS_3"/>
    <property type="match status" value="1"/>
</dbReference>
<dbReference type="Proteomes" id="UP000269154">
    <property type="component" value="Unassembled WGS sequence"/>
</dbReference>
<accession>A0A3N6PHA0</accession>
<dbReference type="InterPro" id="IPR000014">
    <property type="entry name" value="PAS"/>
</dbReference>